<dbReference type="EC" id="2.4.1.-" evidence="5"/>
<dbReference type="GO" id="GO:0008194">
    <property type="term" value="F:UDP-glycosyltransferase activity"/>
    <property type="evidence" value="ECO:0007669"/>
    <property type="project" value="InterPro"/>
</dbReference>
<evidence type="ECO:0000256" key="1">
    <source>
        <dbReference type="ARBA" id="ARBA00009995"/>
    </source>
</evidence>
<dbReference type="CDD" id="cd03784">
    <property type="entry name" value="GT1_Gtf-like"/>
    <property type="match status" value="1"/>
</dbReference>
<accession>A0A899JWG1</accession>
<reference evidence="6" key="1">
    <citation type="submission" date="2020-06" db="EMBL/GenBank/DDBJ databases">
        <authorList>
            <person name="Cordes E.H."/>
            <person name="Lee P."/>
            <person name="Wang R."/>
            <person name="Huang N."/>
            <person name="Shaffer C.D."/>
            <person name="Weston-Hafer K.A."/>
            <person name="Garlena R.A."/>
            <person name="Russell D.A."/>
            <person name="Pope W.H."/>
            <person name="Jacobs-Sera D."/>
            <person name="Hatfull G.F."/>
        </authorList>
    </citation>
    <scope>NUCLEOTIDE SEQUENCE</scope>
    <source>
        <strain evidence="6">AeUGT_08</strain>
    </source>
</reference>
<name>A0A899JWG1_ARNEU</name>
<dbReference type="Pfam" id="PF00201">
    <property type="entry name" value="UDPGT"/>
    <property type="match status" value="1"/>
</dbReference>
<protein>
    <recommendedName>
        <fullName evidence="5">Glycosyltransferase</fullName>
        <ecNumber evidence="5">2.4.1.-</ecNumber>
    </recommendedName>
</protein>
<keyword evidence="2 4" id="KW-0328">Glycosyltransferase</keyword>
<dbReference type="FunFam" id="3.40.50.2000:FF:000054">
    <property type="entry name" value="Glycosyltransferase"/>
    <property type="match status" value="1"/>
</dbReference>
<dbReference type="PANTHER" id="PTHR48046">
    <property type="entry name" value="UDP-GLYCOSYLTRANSFERASE 72E1"/>
    <property type="match status" value="1"/>
</dbReference>
<comment type="similarity">
    <text evidence="1 4">Belongs to the UDP-glycosyltransferase family.</text>
</comment>
<dbReference type="FunFam" id="3.40.50.2000:FF:000051">
    <property type="entry name" value="Glycosyltransferase"/>
    <property type="match status" value="1"/>
</dbReference>
<dbReference type="Gene3D" id="3.40.50.2000">
    <property type="entry name" value="Glycogen Phosphorylase B"/>
    <property type="match status" value="2"/>
</dbReference>
<evidence type="ECO:0000256" key="3">
    <source>
        <dbReference type="ARBA" id="ARBA00022679"/>
    </source>
</evidence>
<organism evidence="6">
    <name type="scientific">Arnebia euchroma</name>
    <name type="common">Pink arnebia</name>
    <name type="synonym">Lithospermum euchromon</name>
    <dbReference type="NCBI Taxonomy" id="373122"/>
    <lineage>
        <taxon>Eukaryota</taxon>
        <taxon>Viridiplantae</taxon>
        <taxon>Streptophyta</taxon>
        <taxon>Embryophyta</taxon>
        <taxon>Tracheophyta</taxon>
        <taxon>Spermatophyta</taxon>
        <taxon>Magnoliopsida</taxon>
        <taxon>eudicotyledons</taxon>
        <taxon>Gunneridae</taxon>
        <taxon>Pentapetalae</taxon>
        <taxon>asterids</taxon>
        <taxon>lamiids</taxon>
        <taxon>Boraginales</taxon>
        <taxon>Boraginaceae</taxon>
        <taxon>Boraginoideae</taxon>
        <taxon>Lithospermeae</taxon>
        <taxon>Arnebia</taxon>
    </lineage>
</organism>
<dbReference type="AlphaFoldDB" id="A0A899JWG1"/>
<dbReference type="EMBL" id="MT571512">
    <property type="protein sequence ID" value="QSM19616.1"/>
    <property type="molecule type" value="mRNA"/>
</dbReference>
<evidence type="ECO:0000313" key="6">
    <source>
        <dbReference type="EMBL" id="QSM19616.1"/>
    </source>
</evidence>
<sequence length="475" mass="52774">MEQEKAAHVALLVTPGMGHLIPVLEFAKRLNQIEIHKFTCTLIIPTRGPFSKAEKLFLESIPNGIDFITFPPVNFDDLEGVEGVRAETRIVLTVRRSLPALREAMRSLMGTKRLVALVVDLFGTDAFDVAMELNISPYIFYPTNAMNLSLFIHMQELDQKMSCEYRESTTPIELPGCFPIHGRDLLDPLQDRKNDAYKWTLHVASKYKLAEGIMVNTFQDLEPGALKALQELGHPPIYPIGPLTQNVSKLSDNCECINFLNEQPLGSVLYVSFGSGGTLSYDQMIELAMGLELSEQRFLWVIRSPNTVANGTYFGLENKDPKASLPKGFLDRVKGRGFVVSDWAPQAQILSHGSTGGFLTHCGWNSTLESVVNGIPMIVWPLYAEQRSNAVMLTQDLKVALRPKVSKDGLVKTIEIANIVKDLMEGESGKQVRYRMRDFKVAADRVLSPGGTSTKALADLATLWSSKNKCNDLVI</sequence>
<dbReference type="SUPFAM" id="SSF53756">
    <property type="entry name" value="UDP-Glycosyltransferase/glycogen phosphorylase"/>
    <property type="match status" value="1"/>
</dbReference>
<dbReference type="InterPro" id="IPR002213">
    <property type="entry name" value="UDP_glucos_trans"/>
</dbReference>
<dbReference type="PANTHER" id="PTHR48046:SF6">
    <property type="entry name" value="GLYCOSYLTRANSFERASE"/>
    <property type="match status" value="1"/>
</dbReference>
<evidence type="ECO:0000256" key="5">
    <source>
        <dbReference type="RuleBase" id="RU362057"/>
    </source>
</evidence>
<evidence type="ECO:0000256" key="2">
    <source>
        <dbReference type="ARBA" id="ARBA00022676"/>
    </source>
</evidence>
<proteinExistence type="evidence at transcript level"/>
<dbReference type="PROSITE" id="PS00375">
    <property type="entry name" value="UDPGT"/>
    <property type="match status" value="1"/>
</dbReference>
<evidence type="ECO:0000256" key="4">
    <source>
        <dbReference type="RuleBase" id="RU003718"/>
    </source>
</evidence>
<keyword evidence="3 4" id="KW-0808">Transferase</keyword>
<reference evidence="6" key="2">
    <citation type="journal article" date="2021" name="Zhongguo Zhong Yao Za Zhi">
        <title>[Cloning and functional analysis of caffeic acid and rosmarinic acid glycosyltransferases from Arnebia euchroma].</title>
        <authorList>
            <person name="Wang R.S."/>
            <person name="Wang S."/>
            <person name="Liang J.W."/>
            <person name="Li T."/>
            <person name="Zhou L."/>
            <person name="Zhan Z.L."/>
            <person name="Wan X.F."/>
            <person name="Kang C.Z."/>
            <person name="Guo L.P."/>
        </authorList>
    </citation>
    <scope>NUCLEOTIDE SEQUENCE</scope>
    <source>
        <strain evidence="6">AeUGT_08</strain>
    </source>
</reference>
<dbReference type="InterPro" id="IPR035595">
    <property type="entry name" value="UDP_glycos_trans_CS"/>
</dbReference>